<dbReference type="InterPro" id="IPR008927">
    <property type="entry name" value="6-PGluconate_DH-like_C_sf"/>
</dbReference>
<dbReference type="Pfam" id="PF03720">
    <property type="entry name" value="UDPG_MGDP_dh_C"/>
    <property type="match status" value="1"/>
</dbReference>
<dbReference type="InterPro" id="IPR014026">
    <property type="entry name" value="UDP-Glc/GDP-Man_DH_dimer"/>
</dbReference>
<dbReference type="InterPro" id="IPR014027">
    <property type="entry name" value="UDP-Glc/GDP-Man_DH_C"/>
</dbReference>
<reference evidence="5 6" key="1">
    <citation type="submission" date="2018-06" db="EMBL/GenBank/DDBJ databases">
        <title>Genomic Encyclopedia of Type Strains, Phase III (KMG-III): the genomes of soil and plant-associated and newly described type strains.</title>
        <authorList>
            <person name="Whitman W."/>
        </authorList>
    </citation>
    <scope>NUCLEOTIDE SEQUENCE [LARGE SCALE GENOMIC DNA]</scope>
    <source>
        <strain evidence="5 6">ORS 1419</strain>
    </source>
</reference>
<dbReference type="InterPro" id="IPR017476">
    <property type="entry name" value="UDP-Glc/GDP-Man"/>
</dbReference>
<dbReference type="InterPro" id="IPR001732">
    <property type="entry name" value="UDP-Glc/GDP-Man_DH_N"/>
</dbReference>
<dbReference type="EMBL" id="QJTF01000014">
    <property type="protein sequence ID" value="PYE87302.1"/>
    <property type="molecule type" value="Genomic_DNA"/>
</dbReference>
<dbReference type="Proteomes" id="UP000247454">
    <property type="component" value="Unassembled WGS sequence"/>
</dbReference>
<keyword evidence="1" id="KW-0560">Oxidoreductase</keyword>
<comment type="similarity">
    <text evidence="3">Belongs to the UDP-glucose/GDP-mannose dehydrogenase family.</text>
</comment>
<dbReference type="Pfam" id="PF03721">
    <property type="entry name" value="UDPG_MGDP_dh_N"/>
    <property type="match status" value="1"/>
</dbReference>
<protein>
    <submittedName>
        <fullName evidence="5">UDP-N-acetyl-D-mannosaminuronic acid dehydrogenase</fullName>
    </submittedName>
</protein>
<organism evidence="5 6">
    <name type="scientific">Phyllobacterium leguminum</name>
    <dbReference type="NCBI Taxonomy" id="314237"/>
    <lineage>
        <taxon>Bacteria</taxon>
        <taxon>Pseudomonadati</taxon>
        <taxon>Pseudomonadota</taxon>
        <taxon>Alphaproteobacteria</taxon>
        <taxon>Hyphomicrobiales</taxon>
        <taxon>Phyllobacteriaceae</taxon>
        <taxon>Phyllobacterium</taxon>
    </lineage>
</organism>
<dbReference type="SUPFAM" id="SSF52413">
    <property type="entry name" value="UDP-glucose/GDP-mannose dehydrogenase C-terminal domain"/>
    <property type="match status" value="1"/>
</dbReference>
<dbReference type="GO" id="GO:0000271">
    <property type="term" value="P:polysaccharide biosynthetic process"/>
    <property type="evidence" value="ECO:0007669"/>
    <property type="project" value="InterPro"/>
</dbReference>
<dbReference type="OrthoDB" id="9803238at2"/>
<evidence type="ECO:0000313" key="6">
    <source>
        <dbReference type="Proteomes" id="UP000247454"/>
    </source>
</evidence>
<proteinExistence type="inferred from homology"/>
<accession>A0A318T0R3</accession>
<dbReference type="SUPFAM" id="SSF51735">
    <property type="entry name" value="NAD(P)-binding Rossmann-fold domains"/>
    <property type="match status" value="1"/>
</dbReference>
<keyword evidence="2" id="KW-0520">NAD</keyword>
<feature type="domain" description="UDP-glucose/GDP-mannose dehydrogenase C-terminal" evidence="4">
    <location>
        <begin position="320"/>
        <end position="418"/>
    </location>
</feature>
<dbReference type="AlphaFoldDB" id="A0A318T0R3"/>
<dbReference type="Gene3D" id="3.40.50.720">
    <property type="entry name" value="NAD(P)-binding Rossmann-like Domain"/>
    <property type="match status" value="2"/>
</dbReference>
<name>A0A318T0R3_9HYPH</name>
<dbReference type="InterPro" id="IPR036220">
    <property type="entry name" value="UDP-Glc/GDP-Man_DH_C_sf"/>
</dbReference>
<dbReference type="PIRSF" id="PIRSF000124">
    <property type="entry name" value="UDPglc_GDPman_dh"/>
    <property type="match status" value="1"/>
</dbReference>
<dbReference type="InterPro" id="IPR036291">
    <property type="entry name" value="NAD(P)-bd_dom_sf"/>
</dbReference>
<evidence type="ECO:0000259" key="4">
    <source>
        <dbReference type="SMART" id="SM00984"/>
    </source>
</evidence>
<dbReference type="PANTHER" id="PTHR43491:SF1">
    <property type="entry name" value="UDP-N-ACETYL-D-MANNOSAMINE DEHYDROGENASE"/>
    <property type="match status" value="1"/>
</dbReference>
<dbReference type="SMART" id="SM00984">
    <property type="entry name" value="UDPG_MGDP_dh_C"/>
    <property type="match status" value="1"/>
</dbReference>
<dbReference type="PIRSF" id="PIRSF500136">
    <property type="entry name" value="UDP_ManNAc_DH"/>
    <property type="match status" value="1"/>
</dbReference>
<dbReference type="PANTHER" id="PTHR43491">
    <property type="entry name" value="UDP-N-ACETYL-D-MANNOSAMINE DEHYDROGENASE"/>
    <property type="match status" value="1"/>
</dbReference>
<evidence type="ECO:0000313" key="5">
    <source>
        <dbReference type="EMBL" id="PYE87302.1"/>
    </source>
</evidence>
<evidence type="ECO:0000256" key="2">
    <source>
        <dbReference type="ARBA" id="ARBA00023027"/>
    </source>
</evidence>
<dbReference type="NCBIfam" id="TIGR03026">
    <property type="entry name" value="NDP-sugDHase"/>
    <property type="match status" value="1"/>
</dbReference>
<comment type="caution">
    <text evidence="5">The sequence shown here is derived from an EMBL/GenBank/DDBJ whole genome shotgun (WGS) entry which is preliminary data.</text>
</comment>
<dbReference type="GO" id="GO:0051287">
    <property type="term" value="F:NAD binding"/>
    <property type="evidence" value="ECO:0007669"/>
    <property type="project" value="InterPro"/>
</dbReference>
<dbReference type="GO" id="GO:0016616">
    <property type="term" value="F:oxidoreductase activity, acting on the CH-OH group of donors, NAD or NADP as acceptor"/>
    <property type="evidence" value="ECO:0007669"/>
    <property type="project" value="InterPro"/>
</dbReference>
<dbReference type="InterPro" id="IPR028359">
    <property type="entry name" value="UDP_ManNAc/GlcNAc_DH"/>
</dbReference>
<dbReference type="Pfam" id="PF00984">
    <property type="entry name" value="UDPG_MGDP_dh"/>
    <property type="match status" value="1"/>
</dbReference>
<dbReference type="GO" id="GO:0016628">
    <property type="term" value="F:oxidoreductase activity, acting on the CH-CH group of donors, NAD or NADP as acceptor"/>
    <property type="evidence" value="ECO:0007669"/>
    <property type="project" value="InterPro"/>
</dbReference>
<dbReference type="SUPFAM" id="SSF48179">
    <property type="entry name" value="6-phosphogluconate dehydrogenase C-terminal domain-like"/>
    <property type="match status" value="1"/>
</dbReference>
<gene>
    <name evidence="5" type="ORF">C7477_11437</name>
</gene>
<dbReference type="RefSeq" id="WP_110752528.1">
    <property type="nucleotide sequence ID" value="NZ_QJTF01000014.1"/>
</dbReference>
<dbReference type="NCBIfam" id="NF008286">
    <property type="entry name" value="PRK11064.1"/>
    <property type="match status" value="1"/>
</dbReference>
<keyword evidence="6" id="KW-1185">Reference proteome</keyword>
<evidence type="ECO:0000256" key="1">
    <source>
        <dbReference type="ARBA" id="ARBA00023002"/>
    </source>
</evidence>
<evidence type="ECO:0000256" key="3">
    <source>
        <dbReference type="PIRNR" id="PIRNR000124"/>
    </source>
</evidence>
<sequence>MTVENPLFKTVSVIGLGYIGLPTAATLATRGPEVIGVDIRQSVVDRLNEGKAHFSEPDLAMLLEAAVKTGKLHAVTEPQPADAFIIAVPTPFLDDKSADLSYVENATRALARVIKKGDIVILESTSPVGTTRKICDWIGEERPDLKLPLDGRAGDVNVAYCPERILPGRMVFELVENDRIIGGMSEACSQRAETLYKLFVRGALLRTTAATAELVKLIENAYRDVNIAFANELSVVCEKFGLNVWEAIALANRHPRVNILSPGAGVGGHCIAIDPWFLISAAPEETALMAAARHVNDSKPLHVLDRVRKQLDRFKQPKVACLGLAYKPDVDDLRESPALQITAALADEGFEVLVVEPHVDELPNGLAGRKNVIKCDLDDAIHQADVVVALVGHSSFKNVSRDVLLSRSVIDAVGLWQH</sequence>